<keyword evidence="5 7" id="KW-0804">Transcription</keyword>
<keyword evidence="1" id="KW-0479">Metal-binding</keyword>
<evidence type="ECO:0000256" key="7">
    <source>
        <dbReference type="PIRNR" id="PIRNR025024"/>
    </source>
</evidence>
<dbReference type="PIRSF" id="PIRSF025024">
    <property type="entry name" value="Transcriptional_adaptor_2"/>
    <property type="match status" value="1"/>
</dbReference>
<feature type="compositionally biased region" description="Basic and acidic residues" evidence="9">
    <location>
        <begin position="340"/>
        <end position="349"/>
    </location>
</feature>
<dbReference type="PROSITE" id="PS50090">
    <property type="entry name" value="MYB_LIKE"/>
    <property type="match status" value="1"/>
</dbReference>
<gene>
    <name evidence="13" type="primary">ADA2</name>
    <name evidence="13" type="ORF">Q9L58_002571</name>
</gene>
<dbReference type="Gene3D" id="1.10.10.60">
    <property type="entry name" value="Homeodomain-like"/>
    <property type="match status" value="1"/>
</dbReference>
<feature type="compositionally biased region" description="Low complexity" evidence="9">
    <location>
        <begin position="172"/>
        <end position="187"/>
    </location>
</feature>
<dbReference type="Gene3D" id="3.30.60.90">
    <property type="match status" value="1"/>
</dbReference>
<dbReference type="PROSITE" id="PS01357">
    <property type="entry name" value="ZF_ZZ_1"/>
    <property type="match status" value="1"/>
</dbReference>
<feature type="domain" description="ZZ-type" evidence="11">
    <location>
        <begin position="17"/>
        <end position="76"/>
    </location>
</feature>
<dbReference type="CDD" id="cd02335">
    <property type="entry name" value="ZZ_ADA2"/>
    <property type="match status" value="1"/>
</dbReference>
<dbReference type="Pfam" id="PF00249">
    <property type="entry name" value="Myb_DNA-binding"/>
    <property type="match status" value="1"/>
</dbReference>
<evidence type="ECO:0000313" key="14">
    <source>
        <dbReference type="Proteomes" id="UP001447188"/>
    </source>
</evidence>
<dbReference type="Proteomes" id="UP001447188">
    <property type="component" value="Unassembled WGS sequence"/>
</dbReference>
<feature type="region of interest" description="Disordered" evidence="9">
    <location>
        <begin position="340"/>
        <end position="417"/>
    </location>
</feature>
<comment type="subcellular location">
    <subcellularLocation>
        <location evidence="7">Nucleus</location>
    </subcellularLocation>
</comment>
<evidence type="ECO:0000256" key="5">
    <source>
        <dbReference type="ARBA" id="ARBA00023163"/>
    </source>
</evidence>
<feature type="domain" description="SANT" evidence="12">
    <location>
        <begin position="78"/>
        <end position="131"/>
    </location>
</feature>
<dbReference type="SUPFAM" id="SSF46689">
    <property type="entry name" value="Homeodomain-like"/>
    <property type="match status" value="2"/>
</dbReference>
<dbReference type="Gene3D" id="1.10.10.10">
    <property type="entry name" value="Winged helix-like DNA-binding domain superfamily/Winged helix DNA-binding domain"/>
    <property type="match status" value="1"/>
</dbReference>
<dbReference type="EMBL" id="JBBBZM010000022">
    <property type="protein sequence ID" value="KAL0638428.1"/>
    <property type="molecule type" value="Genomic_DNA"/>
</dbReference>
<evidence type="ECO:0000256" key="3">
    <source>
        <dbReference type="ARBA" id="ARBA00022833"/>
    </source>
</evidence>
<dbReference type="InterPro" id="IPR043145">
    <property type="entry name" value="Znf_ZZ_sf"/>
</dbReference>
<dbReference type="SMART" id="SM00291">
    <property type="entry name" value="ZnF_ZZ"/>
    <property type="match status" value="1"/>
</dbReference>
<keyword evidence="3" id="KW-0862">Zinc</keyword>
<dbReference type="Pfam" id="PF22941">
    <property type="entry name" value="TADA2A-like_3rd"/>
    <property type="match status" value="1"/>
</dbReference>
<dbReference type="InterPro" id="IPR036388">
    <property type="entry name" value="WH-like_DNA-bd_sf"/>
</dbReference>
<dbReference type="InterPro" id="IPR001005">
    <property type="entry name" value="SANT/Myb"/>
</dbReference>
<evidence type="ECO:0000256" key="9">
    <source>
        <dbReference type="SAM" id="MobiDB-lite"/>
    </source>
</evidence>
<dbReference type="PANTHER" id="PTHR12374:SF20">
    <property type="entry name" value="TRANSCRIPTIONAL ADAPTER 2-ALPHA"/>
    <property type="match status" value="1"/>
</dbReference>
<dbReference type="InterPro" id="IPR041983">
    <property type="entry name" value="ADA2-like_ZZ"/>
</dbReference>
<proteinExistence type="predicted"/>
<evidence type="ECO:0000256" key="4">
    <source>
        <dbReference type="ARBA" id="ARBA00023015"/>
    </source>
</evidence>
<evidence type="ECO:0000259" key="10">
    <source>
        <dbReference type="PROSITE" id="PS50090"/>
    </source>
</evidence>
<keyword evidence="2 8" id="KW-0863">Zinc-finger</keyword>
<dbReference type="PANTHER" id="PTHR12374">
    <property type="entry name" value="TRANSCRIPTIONAL ADAPTOR 2 ADA2 -RELATED"/>
    <property type="match status" value="1"/>
</dbReference>
<dbReference type="PROSITE" id="PS51293">
    <property type="entry name" value="SANT"/>
    <property type="match status" value="1"/>
</dbReference>
<accession>A0ABR3GR65</accession>
<name>A0ABR3GR65_9PEZI</name>
<feature type="domain" description="Myb-like" evidence="10">
    <location>
        <begin position="83"/>
        <end position="127"/>
    </location>
</feature>
<feature type="compositionally biased region" description="Low complexity" evidence="9">
    <location>
        <begin position="394"/>
        <end position="417"/>
    </location>
</feature>
<feature type="compositionally biased region" description="Pro residues" evidence="9">
    <location>
        <begin position="370"/>
        <end position="387"/>
    </location>
</feature>
<evidence type="ECO:0000256" key="6">
    <source>
        <dbReference type="ARBA" id="ARBA00023242"/>
    </source>
</evidence>
<comment type="caution">
    <text evidence="13">The sequence shown here is derived from an EMBL/GenBank/DDBJ whole genome shotgun (WGS) entry which is preliminary data.</text>
</comment>
<keyword evidence="4 7" id="KW-0805">Transcription regulation</keyword>
<evidence type="ECO:0000259" key="11">
    <source>
        <dbReference type="PROSITE" id="PS50135"/>
    </source>
</evidence>
<dbReference type="InterPro" id="IPR017884">
    <property type="entry name" value="SANT_dom"/>
</dbReference>
<dbReference type="Pfam" id="PF25299">
    <property type="entry name" value="ZZ_ADA2"/>
    <property type="match status" value="1"/>
</dbReference>
<dbReference type="InterPro" id="IPR055141">
    <property type="entry name" value="TADA2A_B-like_dom"/>
</dbReference>
<evidence type="ECO:0000256" key="2">
    <source>
        <dbReference type="ARBA" id="ARBA00022771"/>
    </source>
</evidence>
<keyword evidence="14" id="KW-1185">Reference proteome</keyword>
<evidence type="ECO:0000259" key="12">
    <source>
        <dbReference type="PROSITE" id="PS51293"/>
    </source>
</evidence>
<evidence type="ECO:0000256" key="8">
    <source>
        <dbReference type="PROSITE-ProRule" id="PRU00228"/>
    </source>
</evidence>
<dbReference type="SMART" id="SM00717">
    <property type="entry name" value="SANT"/>
    <property type="match status" value="1"/>
</dbReference>
<dbReference type="InterPro" id="IPR009057">
    <property type="entry name" value="Homeodomain-like_sf"/>
</dbReference>
<dbReference type="SUPFAM" id="SSF57850">
    <property type="entry name" value="RING/U-box"/>
    <property type="match status" value="1"/>
</dbReference>
<dbReference type="InterPro" id="IPR016827">
    <property type="entry name" value="Ada2/TADA2"/>
</dbReference>
<feature type="region of interest" description="Disordered" evidence="9">
    <location>
        <begin position="156"/>
        <end position="189"/>
    </location>
</feature>
<organism evidence="13 14">
    <name type="scientific">Discina gigas</name>
    <dbReference type="NCBI Taxonomy" id="1032678"/>
    <lineage>
        <taxon>Eukaryota</taxon>
        <taxon>Fungi</taxon>
        <taxon>Dikarya</taxon>
        <taxon>Ascomycota</taxon>
        <taxon>Pezizomycotina</taxon>
        <taxon>Pezizomycetes</taxon>
        <taxon>Pezizales</taxon>
        <taxon>Discinaceae</taxon>
        <taxon>Discina</taxon>
    </lineage>
</organism>
<evidence type="ECO:0000313" key="13">
    <source>
        <dbReference type="EMBL" id="KAL0638428.1"/>
    </source>
</evidence>
<evidence type="ECO:0000256" key="1">
    <source>
        <dbReference type="ARBA" id="ARBA00022723"/>
    </source>
</evidence>
<sequence length="529" mass="59151">MGVIKKKAANPGRVEPGVRYHCDACNSDITFTVRIRCDHSACTDYDLCVPCFTSGTQTGTHSCSTHPYQVIEQHSYPIFADGWGADEELLLLEGAETYGLGSWADVADHIGGGRDKDEVKQHYLDTYISSSRFPLPETSDPGDRTFATISREDFQARKKRRIDARKKEAADSTPTAPKKKPTTSAPACHEIQGYMPGRMEFETEWDNEAEMAVKDLFFEPGEGINPLTKAIEPEVELKLTVMDIYNNKLTQRGQRKRVMYEHSLLEYRKHTAAEKKKLKDERELLSRAKPFARMMNKADFDDFCEGLVKEQQLRQAITQLQEWRRMGIETLEGGQKYEVEKTQRSETLRNKLAPLDRLSHRYSSKATPPVETPPINPLVQPKYPPTSVPADLTASSPTPANNIPSSPSPASGGYSNGLFGSKKPINSGGMNGWQNGALTLTNENATDLHLLTPAEQQLCSSLRILPKPYLVMKEVLMKEAMKHGGVLKKKAAREICRVSSDFSIMTLLGFWRELALLFSGANLSTNRSM</sequence>
<keyword evidence="6 7" id="KW-0539">Nucleus</keyword>
<reference evidence="13 14" key="1">
    <citation type="submission" date="2024-02" db="EMBL/GenBank/DDBJ databases">
        <title>Discinaceae phylogenomics.</title>
        <authorList>
            <person name="Dirks A.C."/>
            <person name="James T.Y."/>
        </authorList>
    </citation>
    <scope>NUCLEOTIDE SEQUENCE [LARGE SCALE GENOMIC DNA]</scope>
    <source>
        <strain evidence="13 14">ACD0624</strain>
    </source>
</reference>
<dbReference type="PROSITE" id="PS50135">
    <property type="entry name" value="ZF_ZZ_2"/>
    <property type="match status" value="1"/>
</dbReference>
<dbReference type="InterPro" id="IPR000433">
    <property type="entry name" value="Znf_ZZ"/>
</dbReference>
<protein>
    <recommendedName>
        <fullName evidence="7">Transcriptional adapter 2</fullName>
    </recommendedName>
</protein>